<protein>
    <submittedName>
        <fullName evidence="4">Helicase</fullName>
    </submittedName>
</protein>
<keyword evidence="2" id="KW-0175">Coiled coil</keyword>
<dbReference type="FunFam" id="3.40.50.300:FF:001498">
    <property type="entry name" value="ATP-dependent DNA helicase"/>
    <property type="match status" value="1"/>
</dbReference>
<dbReference type="KEGG" id="bvs:BARVI_01780"/>
<feature type="domain" description="AAA+ ATPase" evidence="3">
    <location>
        <begin position="24"/>
        <end position="334"/>
    </location>
</feature>
<dbReference type="InterPro" id="IPR027417">
    <property type="entry name" value="P-loop_NTPase"/>
</dbReference>
<keyword evidence="5" id="KW-1185">Reference proteome</keyword>
<dbReference type="PANTHER" id="PTHR47642">
    <property type="entry name" value="ATP-DEPENDENT DNA HELICASE"/>
    <property type="match status" value="1"/>
</dbReference>
<gene>
    <name evidence="4" type="ORF">BARVI_01780</name>
</gene>
<dbReference type="Proteomes" id="UP000018901">
    <property type="component" value="Chromosome"/>
</dbReference>
<dbReference type="Gene3D" id="2.30.30.940">
    <property type="match status" value="1"/>
</dbReference>
<reference evidence="4 5" key="1">
    <citation type="submission" date="2013-12" db="EMBL/GenBank/DDBJ databases">
        <authorList>
            <consortium name="DOE Joint Genome Institute"/>
            <person name="Eisen J."/>
            <person name="Huntemann M."/>
            <person name="Han J."/>
            <person name="Chen A."/>
            <person name="Kyrpides N."/>
            <person name="Mavromatis K."/>
            <person name="Markowitz V."/>
            <person name="Palaniappan K."/>
            <person name="Ivanova N."/>
            <person name="Schaumberg A."/>
            <person name="Pati A."/>
            <person name="Liolios K."/>
            <person name="Nordberg H.P."/>
            <person name="Cantor M.N."/>
            <person name="Hua S.X."/>
            <person name="Woyke T."/>
        </authorList>
    </citation>
    <scope>NUCLEOTIDE SEQUENCE [LARGE SCALE GENOMIC DNA]</scope>
    <source>
        <strain evidence="5">DSM 18177</strain>
    </source>
</reference>
<sequence>MDDNLTIDTGNKEFQDALSLIRYTHQSVFLTGKAGTGKSTFLKYVCEHVKKKHVVLAPTGVAAIHVGGSTIHSFFKMPFRPMLPDDPDLSLTGGRIYDLLKYNKKQRQLLREVELIIIDEISMVRADMIDFIDRVLRVYSGNMRLPFGGKQLLLVGDVYQLEPVVTADMRDILGRFYPNAYFFSARVFREMALVPIELQTVYRQQDERFVQLLDKIRNNTATREELDLLNSRYIRDYECDNNDFSITLATRRDQVDFINENRLARLPGEEHTFRGEIKGDFPEGSLPTSLELVIKPGAQVMFIKNDPDRRWVNGTIGIVSDITDDEKIEVVLESGELYELERCVWENIKYTYNEKEKSIEENVLGTFVQFPIRLAWAITVHKSQGLTFNKVVIDFTGGAFAGGQTYVALSRCKSLEGIVLKKPIMHRDIFVNPDIVRFSREFNNPALIEQSLKLAQADRLYADTVKAFDEGDFDRMLQSFFKAIHTRYDIEKPVIQRYIRRKLNVINQLREKNRELRQSLADKDTVLRKYAREYYLLGNECITKAKDVRAALANFDKALALDPTMVDAWVRKGITLEDGGDEHEAMRCYNEAVRLSPLNFKALYNRGRLRYKQGDYEAALSDFAKAVKQKPGHATAHDRLGDTFIKLDMPDMAARHWAIAEELREERQQNNQK</sequence>
<evidence type="ECO:0000259" key="3">
    <source>
        <dbReference type="SMART" id="SM00382"/>
    </source>
</evidence>
<dbReference type="InterPro" id="IPR010285">
    <property type="entry name" value="DNA_helicase_pif1-like_DEAD"/>
</dbReference>
<dbReference type="GO" id="GO:0000723">
    <property type="term" value="P:telomere maintenance"/>
    <property type="evidence" value="ECO:0007669"/>
    <property type="project" value="InterPro"/>
</dbReference>
<dbReference type="InterPro" id="IPR019734">
    <property type="entry name" value="TPR_rpt"/>
</dbReference>
<keyword evidence="4" id="KW-0347">Helicase</keyword>
<dbReference type="CDD" id="cd18809">
    <property type="entry name" value="SF1_C_RecD"/>
    <property type="match status" value="1"/>
</dbReference>
<feature type="repeat" description="TPR" evidence="1">
    <location>
        <begin position="566"/>
        <end position="599"/>
    </location>
</feature>
<dbReference type="HOGENOM" id="CLU_001613_6_0_10"/>
<dbReference type="AlphaFoldDB" id="W0ELR9"/>
<dbReference type="PROSITE" id="PS50005">
    <property type="entry name" value="TPR"/>
    <property type="match status" value="2"/>
</dbReference>
<proteinExistence type="predicted"/>
<dbReference type="EMBL" id="CP007034">
    <property type="protein sequence ID" value="AHF11785.1"/>
    <property type="molecule type" value="Genomic_DNA"/>
</dbReference>
<dbReference type="eggNOG" id="COG0507">
    <property type="taxonomic scope" value="Bacteria"/>
</dbReference>
<evidence type="ECO:0000256" key="1">
    <source>
        <dbReference type="PROSITE-ProRule" id="PRU00339"/>
    </source>
</evidence>
<dbReference type="Pfam" id="PF05970">
    <property type="entry name" value="PIF1"/>
    <property type="match status" value="1"/>
</dbReference>
<dbReference type="GO" id="GO:0003678">
    <property type="term" value="F:DNA helicase activity"/>
    <property type="evidence" value="ECO:0007669"/>
    <property type="project" value="InterPro"/>
</dbReference>
<dbReference type="STRING" id="880074.BARVI_01780"/>
<keyword evidence="4" id="KW-0547">Nucleotide-binding</keyword>
<evidence type="ECO:0000313" key="5">
    <source>
        <dbReference type="Proteomes" id="UP000018901"/>
    </source>
</evidence>
<dbReference type="PANTHER" id="PTHR47642:SF7">
    <property type="entry name" value="ATP-DEPENDENT DNA HELICASE PIF1"/>
    <property type="match status" value="1"/>
</dbReference>
<dbReference type="Gene3D" id="3.40.50.300">
    <property type="entry name" value="P-loop containing nucleotide triphosphate hydrolases"/>
    <property type="match status" value="2"/>
</dbReference>
<dbReference type="Pfam" id="PF13432">
    <property type="entry name" value="TPR_16"/>
    <property type="match status" value="1"/>
</dbReference>
<dbReference type="InterPro" id="IPR003593">
    <property type="entry name" value="AAA+_ATPase"/>
</dbReference>
<dbReference type="PATRIC" id="fig|880074.11.peg.368"/>
<dbReference type="eggNOG" id="COG0457">
    <property type="taxonomic scope" value="Bacteria"/>
</dbReference>
<dbReference type="InterPro" id="IPR011990">
    <property type="entry name" value="TPR-like_helical_dom_sf"/>
</dbReference>
<evidence type="ECO:0000313" key="4">
    <source>
        <dbReference type="EMBL" id="AHF11785.1"/>
    </source>
</evidence>
<dbReference type="Gene3D" id="1.25.40.10">
    <property type="entry name" value="Tetratricopeptide repeat domain"/>
    <property type="match status" value="2"/>
</dbReference>
<dbReference type="RefSeq" id="WP_038534232.1">
    <property type="nucleotide sequence ID" value="NZ_CP007034.1"/>
</dbReference>
<feature type="coiled-coil region" evidence="2">
    <location>
        <begin position="495"/>
        <end position="526"/>
    </location>
</feature>
<keyword evidence="4" id="KW-0378">Hydrolase</keyword>
<dbReference type="SMART" id="SM00382">
    <property type="entry name" value="AAA"/>
    <property type="match status" value="1"/>
</dbReference>
<feature type="repeat" description="TPR" evidence="1">
    <location>
        <begin position="600"/>
        <end position="633"/>
    </location>
</feature>
<dbReference type="PROSITE" id="PS50293">
    <property type="entry name" value="TPR_REGION"/>
    <property type="match status" value="1"/>
</dbReference>
<dbReference type="SUPFAM" id="SSF52540">
    <property type="entry name" value="P-loop containing nucleoside triphosphate hydrolases"/>
    <property type="match status" value="2"/>
</dbReference>
<dbReference type="GeneID" id="90528197"/>
<keyword evidence="4" id="KW-0067">ATP-binding</keyword>
<keyword evidence="1" id="KW-0802">TPR repeat</keyword>
<dbReference type="InterPro" id="IPR051055">
    <property type="entry name" value="PIF1_helicase"/>
</dbReference>
<dbReference type="GO" id="GO:0006281">
    <property type="term" value="P:DNA repair"/>
    <property type="evidence" value="ECO:0007669"/>
    <property type="project" value="InterPro"/>
</dbReference>
<organism evidence="4 5">
    <name type="scientific">Barnesiella viscericola DSM 18177</name>
    <dbReference type="NCBI Taxonomy" id="880074"/>
    <lineage>
        <taxon>Bacteria</taxon>
        <taxon>Pseudomonadati</taxon>
        <taxon>Bacteroidota</taxon>
        <taxon>Bacteroidia</taxon>
        <taxon>Bacteroidales</taxon>
        <taxon>Barnesiellaceae</taxon>
        <taxon>Barnesiella</taxon>
    </lineage>
</organism>
<name>W0ELR9_9BACT</name>
<accession>W0ELR9</accession>
<dbReference type="SMART" id="SM00028">
    <property type="entry name" value="TPR"/>
    <property type="match status" value="4"/>
</dbReference>
<dbReference type="SUPFAM" id="SSF48452">
    <property type="entry name" value="TPR-like"/>
    <property type="match status" value="1"/>
</dbReference>
<evidence type="ECO:0000256" key="2">
    <source>
        <dbReference type="SAM" id="Coils"/>
    </source>
</evidence>